<keyword evidence="3" id="KW-1185">Reference proteome</keyword>
<dbReference type="EMBL" id="CAUYUJ010000137">
    <property type="protein sequence ID" value="CAK0788912.1"/>
    <property type="molecule type" value="Genomic_DNA"/>
</dbReference>
<reference evidence="2" key="1">
    <citation type="submission" date="2023-10" db="EMBL/GenBank/DDBJ databases">
        <authorList>
            <person name="Chen Y."/>
            <person name="Shah S."/>
            <person name="Dougan E. K."/>
            <person name="Thang M."/>
            <person name="Chan C."/>
        </authorList>
    </citation>
    <scope>NUCLEOTIDE SEQUENCE [LARGE SCALE GENOMIC DNA]</scope>
</reference>
<gene>
    <name evidence="2" type="ORF">PCOR1329_LOCUS628</name>
</gene>
<dbReference type="Proteomes" id="UP001189429">
    <property type="component" value="Unassembled WGS sequence"/>
</dbReference>
<evidence type="ECO:0000256" key="1">
    <source>
        <dbReference type="SAM" id="MobiDB-lite"/>
    </source>
</evidence>
<comment type="caution">
    <text evidence="2">The sequence shown here is derived from an EMBL/GenBank/DDBJ whole genome shotgun (WGS) entry which is preliminary data.</text>
</comment>
<sequence>MLASPMTGSWPTLTRGGRRNPNAHAAKEEGTTSARRTLTTTGAKIRARRTRVTRQVARAQAAAGLPGRAPPVAVLGWKAAAVEDKQAFFSSKPGVVWDLRNTGSRAYRQIWFELRQPPRHSQSEVDSLLAGAVYPTSVGTSLVFENGYCRAWDFYLGPGQGGGAESTHHHVLDYLFVYVAPGRLLGYYPDGRPGLFDSINDDNDVSWFHIPDSAPGNPVYAHGGKNGYNDLPHRAYLVELK</sequence>
<proteinExistence type="predicted"/>
<dbReference type="InterPro" id="IPR014710">
    <property type="entry name" value="RmlC-like_jellyroll"/>
</dbReference>
<organism evidence="2 3">
    <name type="scientific">Prorocentrum cordatum</name>
    <dbReference type="NCBI Taxonomy" id="2364126"/>
    <lineage>
        <taxon>Eukaryota</taxon>
        <taxon>Sar</taxon>
        <taxon>Alveolata</taxon>
        <taxon>Dinophyceae</taxon>
        <taxon>Prorocentrales</taxon>
        <taxon>Prorocentraceae</taxon>
        <taxon>Prorocentrum</taxon>
    </lineage>
</organism>
<evidence type="ECO:0000313" key="3">
    <source>
        <dbReference type="Proteomes" id="UP001189429"/>
    </source>
</evidence>
<protein>
    <submittedName>
        <fullName evidence="2">Uncharacterized protein</fullName>
    </submittedName>
</protein>
<evidence type="ECO:0000313" key="2">
    <source>
        <dbReference type="EMBL" id="CAK0788912.1"/>
    </source>
</evidence>
<feature type="compositionally biased region" description="Polar residues" evidence="1">
    <location>
        <begin position="1"/>
        <end position="12"/>
    </location>
</feature>
<feature type="region of interest" description="Disordered" evidence="1">
    <location>
        <begin position="1"/>
        <end position="34"/>
    </location>
</feature>
<accession>A0ABN9PFJ4</accession>
<dbReference type="Gene3D" id="2.60.120.10">
    <property type="entry name" value="Jelly Rolls"/>
    <property type="match status" value="1"/>
</dbReference>
<name>A0ABN9PFJ4_9DINO</name>